<feature type="compositionally biased region" description="Polar residues" evidence="1">
    <location>
        <begin position="320"/>
        <end position="338"/>
    </location>
</feature>
<dbReference type="Proteomes" id="UP000242519">
    <property type="component" value="Unassembled WGS sequence"/>
</dbReference>
<dbReference type="InParanoid" id="A0A218Z3G0"/>
<evidence type="ECO:0000313" key="2">
    <source>
        <dbReference type="EMBL" id="OWP02292.1"/>
    </source>
</evidence>
<reference evidence="2 3" key="1">
    <citation type="submission" date="2017-04" db="EMBL/GenBank/DDBJ databases">
        <title>Draft genome sequence of Marssonina coronaria NL1: causal agent of apple blotch.</title>
        <authorList>
            <person name="Cheng Q."/>
        </authorList>
    </citation>
    <scope>NUCLEOTIDE SEQUENCE [LARGE SCALE GENOMIC DNA]</scope>
    <source>
        <strain evidence="2 3">NL1</strain>
    </source>
</reference>
<feature type="compositionally biased region" description="Basic and acidic residues" evidence="1">
    <location>
        <begin position="204"/>
        <end position="214"/>
    </location>
</feature>
<dbReference type="EMBL" id="MZNU01000240">
    <property type="protein sequence ID" value="OWP02292.1"/>
    <property type="molecule type" value="Genomic_DNA"/>
</dbReference>
<feature type="region of interest" description="Disordered" evidence="1">
    <location>
        <begin position="204"/>
        <end position="338"/>
    </location>
</feature>
<gene>
    <name evidence="2" type="ORF">B2J93_1254</name>
</gene>
<dbReference type="InterPro" id="IPR017956">
    <property type="entry name" value="AT_hook_DNA-bd_motif"/>
</dbReference>
<dbReference type="OrthoDB" id="8249012at2759"/>
<comment type="caution">
    <text evidence="2">The sequence shown here is derived from an EMBL/GenBank/DDBJ whole genome shotgun (WGS) entry which is preliminary data.</text>
</comment>
<dbReference type="PANTHER" id="PTHR21521">
    <property type="entry name" value="AMUN, ISOFORM A"/>
    <property type="match status" value="1"/>
</dbReference>
<dbReference type="STRING" id="503106.A0A218Z3G0"/>
<name>A0A218Z3G0_9HELO</name>
<evidence type="ECO:0008006" key="4">
    <source>
        <dbReference type="Google" id="ProtNLM"/>
    </source>
</evidence>
<proteinExistence type="predicted"/>
<evidence type="ECO:0000256" key="1">
    <source>
        <dbReference type="SAM" id="MobiDB-lite"/>
    </source>
</evidence>
<dbReference type="GO" id="GO:0003677">
    <property type="term" value="F:DNA binding"/>
    <property type="evidence" value="ECO:0007669"/>
    <property type="project" value="InterPro"/>
</dbReference>
<feature type="compositionally biased region" description="Polar residues" evidence="1">
    <location>
        <begin position="292"/>
        <end position="302"/>
    </location>
</feature>
<evidence type="ECO:0000313" key="3">
    <source>
        <dbReference type="Proteomes" id="UP000242519"/>
    </source>
</evidence>
<dbReference type="AlphaFoldDB" id="A0A218Z3G0"/>
<keyword evidence="3" id="KW-1185">Reference proteome</keyword>
<dbReference type="PRINTS" id="PR00929">
    <property type="entry name" value="ATHOOK"/>
</dbReference>
<dbReference type="PANTHER" id="PTHR21521:SF0">
    <property type="entry name" value="AMUN, ISOFORM A"/>
    <property type="match status" value="1"/>
</dbReference>
<dbReference type="Pfam" id="PF02178">
    <property type="entry name" value="AT_hook"/>
    <property type="match status" value="4"/>
</dbReference>
<organism evidence="2 3">
    <name type="scientific">Diplocarpon coronariae</name>
    <dbReference type="NCBI Taxonomy" id="2795749"/>
    <lineage>
        <taxon>Eukaryota</taxon>
        <taxon>Fungi</taxon>
        <taxon>Dikarya</taxon>
        <taxon>Ascomycota</taxon>
        <taxon>Pezizomycotina</taxon>
        <taxon>Leotiomycetes</taxon>
        <taxon>Helotiales</taxon>
        <taxon>Drepanopezizaceae</taxon>
        <taxon>Diplocarpon</taxon>
    </lineage>
</organism>
<dbReference type="SMART" id="SM00384">
    <property type="entry name" value="AT_hook"/>
    <property type="match status" value="4"/>
</dbReference>
<sequence>MASSISVAEFKDALARYPAVIQTFSKKTKEGALSLEELDKFRYQVAPMNFSKNTGRNINMSDLKKLVDWKLTHGVYRPSLRKLVASNSDEQVEASLSDAFAVYAKNPSDIAAVIEKIKVDLKGVGPATASLILAVHDPQNVVFFSDEVFRWLTAGGKKVKIGYTTKEFETLFTEAKTFMSRIKCTPIELEKVAFVLIKENEPVYEPKPKKEPSGRGRGRPPLPDSEKKPKKPTVPGRGRGRPPGTGVAKAKAANPKSTKVQKAAKGEQPDEAEAEEKTGNKKSASKKRGRPSLTTTDGSATPASKKRGRPSLTSEEKETNTPASTKPNTTPVSSAKRS</sequence>
<protein>
    <recommendedName>
        <fullName evidence="4">DUF1479 domain protein</fullName>
    </recommendedName>
</protein>
<accession>A0A218Z3G0</accession>